<name>A0A167GFB0_CALVF</name>
<evidence type="ECO:0000313" key="1">
    <source>
        <dbReference type="EMBL" id="KZO90495.1"/>
    </source>
</evidence>
<gene>
    <name evidence="1" type="ORF">CALVIDRAFT_542615</name>
</gene>
<reference evidence="1 2" key="1">
    <citation type="journal article" date="2016" name="Mol. Biol. Evol.">
        <title>Comparative Genomics of Early-Diverging Mushroom-Forming Fungi Provides Insights into the Origins of Lignocellulose Decay Capabilities.</title>
        <authorList>
            <person name="Nagy L.G."/>
            <person name="Riley R."/>
            <person name="Tritt A."/>
            <person name="Adam C."/>
            <person name="Daum C."/>
            <person name="Floudas D."/>
            <person name="Sun H."/>
            <person name="Yadav J.S."/>
            <person name="Pangilinan J."/>
            <person name="Larsson K.H."/>
            <person name="Matsuura K."/>
            <person name="Barry K."/>
            <person name="Labutti K."/>
            <person name="Kuo R."/>
            <person name="Ohm R.A."/>
            <person name="Bhattacharya S.S."/>
            <person name="Shirouzu T."/>
            <person name="Yoshinaga Y."/>
            <person name="Martin F.M."/>
            <person name="Grigoriev I.V."/>
            <person name="Hibbett D.S."/>
        </authorList>
    </citation>
    <scope>NUCLEOTIDE SEQUENCE [LARGE SCALE GENOMIC DNA]</scope>
    <source>
        <strain evidence="1 2">TUFC12733</strain>
    </source>
</reference>
<dbReference type="AlphaFoldDB" id="A0A167GFB0"/>
<dbReference type="OrthoDB" id="3219769at2759"/>
<protein>
    <submittedName>
        <fullName evidence="1">Uncharacterized protein</fullName>
    </submittedName>
</protein>
<dbReference type="Proteomes" id="UP000076738">
    <property type="component" value="Unassembled WGS sequence"/>
</dbReference>
<sequence length="436" mass="49134">MSTLSEQERLHHFRNMKVGTANGPFEMAPWQTAYTSNDAHDEKDVVEELTARLSRTLDTVKDVIADSIVPSHHATPFSHLRMIDALSTDIAQIRHFYDLALHKLRCQVFASNALVAPITRIPDDIMAMVFEAAADPLRKESRFLYYLLGSNTHSNHRPSQITIAAVCSKWRKLAHNTPELWGTMIINETLVPEAVDEWCLRGKNAPLDLVLTLQNCMEEARSHKIAFLNRVSHRLRSLKLLGHLPSLDHAAEEWSEPAPHLQKYEVEHNGCACTDVTTSRHVTTVYIRDPSSLPALRSFTIYLLSPWRTVPTFEGCFSGTLEVLSLRFTSSPLPDLGATLRLLAGVPALRLLRLLGVKFCDKVHTEACPTIDGLDAVVLHQLRTLEITSSYNYSCNSAICYKWLPLLDAPKLQTINVNNSQLWQREICSIDRQLTS</sequence>
<dbReference type="EMBL" id="KV417340">
    <property type="protein sequence ID" value="KZO90495.1"/>
    <property type="molecule type" value="Genomic_DNA"/>
</dbReference>
<keyword evidence="2" id="KW-1185">Reference proteome</keyword>
<accession>A0A167GFB0</accession>
<proteinExistence type="predicted"/>
<dbReference type="STRING" id="1330018.A0A167GFB0"/>
<evidence type="ECO:0000313" key="2">
    <source>
        <dbReference type="Proteomes" id="UP000076738"/>
    </source>
</evidence>
<organism evidence="1 2">
    <name type="scientific">Calocera viscosa (strain TUFC12733)</name>
    <dbReference type="NCBI Taxonomy" id="1330018"/>
    <lineage>
        <taxon>Eukaryota</taxon>
        <taxon>Fungi</taxon>
        <taxon>Dikarya</taxon>
        <taxon>Basidiomycota</taxon>
        <taxon>Agaricomycotina</taxon>
        <taxon>Dacrymycetes</taxon>
        <taxon>Dacrymycetales</taxon>
        <taxon>Dacrymycetaceae</taxon>
        <taxon>Calocera</taxon>
    </lineage>
</organism>